<proteinExistence type="predicted"/>
<evidence type="ECO:0000313" key="2">
    <source>
        <dbReference type="Proteomes" id="UP000887013"/>
    </source>
</evidence>
<organism evidence="1 2">
    <name type="scientific">Nephila pilipes</name>
    <name type="common">Giant wood spider</name>
    <name type="synonym">Nephila maculata</name>
    <dbReference type="NCBI Taxonomy" id="299642"/>
    <lineage>
        <taxon>Eukaryota</taxon>
        <taxon>Metazoa</taxon>
        <taxon>Ecdysozoa</taxon>
        <taxon>Arthropoda</taxon>
        <taxon>Chelicerata</taxon>
        <taxon>Arachnida</taxon>
        <taxon>Araneae</taxon>
        <taxon>Araneomorphae</taxon>
        <taxon>Entelegynae</taxon>
        <taxon>Araneoidea</taxon>
        <taxon>Nephilidae</taxon>
        <taxon>Nephila</taxon>
    </lineage>
</organism>
<gene>
    <name evidence="1" type="ORF">NPIL_588991</name>
</gene>
<sequence>MHRNCTPFCELNCSIKLYKESGKINDDSSAEIYGTRFSIVNFQLFRQSAELARKSPEENVRVASTSSKLGRLKGFHVRPRVVLSSSIALLEVPDRVIPVRYYPFL</sequence>
<keyword evidence="2" id="KW-1185">Reference proteome</keyword>
<dbReference type="Proteomes" id="UP000887013">
    <property type="component" value="Unassembled WGS sequence"/>
</dbReference>
<reference evidence="1" key="1">
    <citation type="submission" date="2020-08" db="EMBL/GenBank/DDBJ databases">
        <title>Multicomponent nature underlies the extraordinary mechanical properties of spider dragline silk.</title>
        <authorList>
            <person name="Kono N."/>
            <person name="Nakamura H."/>
            <person name="Mori M."/>
            <person name="Yoshida Y."/>
            <person name="Ohtoshi R."/>
            <person name="Malay A.D."/>
            <person name="Moran D.A.P."/>
            <person name="Tomita M."/>
            <person name="Numata K."/>
            <person name="Arakawa K."/>
        </authorList>
    </citation>
    <scope>NUCLEOTIDE SEQUENCE</scope>
</reference>
<evidence type="ECO:0000313" key="1">
    <source>
        <dbReference type="EMBL" id="GFU14464.1"/>
    </source>
</evidence>
<comment type="caution">
    <text evidence="1">The sequence shown here is derived from an EMBL/GenBank/DDBJ whole genome shotgun (WGS) entry which is preliminary data.</text>
</comment>
<dbReference type="AlphaFoldDB" id="A0A8X6QAB3"/>
<accession>A0A8X6QAB3</accession>
<protein>
    <submittedName>
        <fullName evidence="1">Uncharacterized protein</fullName>
    </submittedName>
</protein>
<dbReference type="EMBL" id="BMAW01079220">
    <property type="protein sequence ID" value="GFU14464.1"/>
    <property type="molecule type" value="Genomic_DNA"/>
</dbReference>
<name>A0A8X6QAB3_NEPPI</name>